<name>A0ACB8RB50_9AGAM</name>
<proteinExistence type="predicted"/>
<accession>A0ACB8RB50</accession>
<protein>
    <submittedName>
        <fullName evidence="1">Cytochrome P450</fullName>
    </submittedName>
</protein>
<reference evidence="1" key="1">
    <citation type="submission" date="2021-02" db="EMBL/GenBank/DDBJ databases">
        <authorList>
            <consortium name="DOE Joint Genome Institute"/>
            <person name="Ahrendt S."/>
            <person name="Looney B.P."/>
            <person name="Miyauchi S."/>
            <person name="Morin E."/>
            <person name="Drula E."/>
            <person name="Courty P.E."/>
            <person name="Chicoki N."/>
            <person name="Fauchery L."/>
            <person name="Kohler A."/>
            <person name="Kuo A."/>
            <person name="Labutti K."/>
            <person name="Pangilinan J."/>
            <person name="Lipzen A."/>
            <person name="Riley R."/>
            <person name="Andreopoulos W."/>
            <person name="He G."/>
            <person name="Johnson J."/>
            <person name="Barry K.W."/>
            <person name="Grigoriev I.V."/>
            <person name="Nagy L."/>
            <person name="Hibbett D."/>
            <person name="Henrissat B."/>
            <person name="Matheny P.B."/>
            <person name="Labbe J."/>
            <person name="Martin F."/>
        </authorList>
    </citation>
    <scope>NUCLEOTIDE SEQUENCE</scope>
    <source>
        <strain evidence="1">FP105234-sp</strain>
    </source>
</reference>
<evidence type="ECO:0000313" key="2">
    <source>
        <dbReference type="Proteomes" id="UP000814033"/>
    </source>
</evidence>
<reference evidence="1" key="2">
    <citation type="journal article" date="2022" name="New Phytol.">
        <title>Evolutionary transition to the ectomycorrhizal habit in the genomes of a hyperdiverse lineage of mushroom-forming fungi.</title>
        <authorList>
            <person name="Looney B."/>
            <person name="Miyauchi S."/>
            <person name="Morin E."/>
            <person name="Drula E."/>
            <person name="Courty P.E."/>
            <person name="Kohler A."/>
            <person name="Kuo A."/>
            <person name="LaButti K."/>
            <person name="Pangilinan J."/>
            <person name="Lipzen A."/>
            <person name="Riley R."/>
            <person name="Andreopoulos W."/>
            <person name="He G."/>
            <person name="Johnson J."/>
            <person name="Nolan M."/>
            <person name="Tritt A."/>
            <person name="Barry K.W."/>
            <person name="Grigoriev I.V."/>
            <person name="Nagy L.G."/>
            <person name="Hibbett D."/>
            <person name="Henrissat B."/>
            <person name="Matheny P.B."/>
            <person name="Labbe J."/>
            <person name="Martin F.M."/>
        </authorList>
    </citation>
    <scope>NUCLEOTIDE SEQUENCE</scope>
    <source>
        <strain evidence="1">FP105234-sp</strain>
    </source>
</reference>
<gene>
    <name evidence="1" type="ORF">FA95DRAFT_1565422</name>
</gene>
<comment type="caution">
    <text evidence="1">The sequence shown here is derived from an EMBL/GenBank/DDBJ whole genome shotgun (WGS) entry which is preliminary data.</text>
</comment>
<dbReference type="EMBL" id="MU276126">
    <property type="protein sequence ID" value="KAI0041381.1"/>
    <property type="molecule type" value="Genomic_DNA"/>
</dbReference>
<keyword evidence="2" id="KW-1185">Reference proteome</keyword>
<sequence length="510" mass="56718">MEIGEALRSATRPLNVFIEVIVFFIFYVLFNWLVYPRYFSPLRHLPGPPLENTILGHFGAIIKSGGSTLQMGWVKKYGGVVRSVGPLGKERLIMLQPEALHKILVSDWMDYPKPNFLRKILGLGAGYGLLAVTGNEHRQMRKAMSPAFSLPNLMARESTFLVGVLKAQIARVPEPSKGKVFPMYEWMSKVTLDIICATGFGYYPNSLSNPDDELTEAYDDLLGLQSGINLAKISGVVVLPGMPRFLASEIGYKCRNVWKVFSPLAPIATFIDSLHRLRRLSRKMLAEKLADSAVNVDDFSTKKDIMSLLVRARNGETKDGYKLSDEALVDQVLTFLGAGHETTASGLSWSPEPTDRPEYRVLKDLTILDCVVMESLRVMPPVPMTVREATKSDWIGGVYVPKGTLFQIPLRVVNTWEETWGPDADQFRPERWLDLPSTYNPTFSMMSFIVGPKACIGRTMGISEMKAVLAAMVANFEFAPSYAGQVAQPTAAITMKPADNMPLLVTLVRK</sequence>
<evidence type="ECO:0000313" key="1">
    <source>
        <dbReference type="EMBL" id="KAI0041381.1"/>
    </source>
</evidence>
<organism evidence="1 2">
    <name type="scientific">Auriscalpium vulgare</name>
    <dbReference type="NCBI Taxonomy" id="40419"/>
    <lineage>
        <taxon>Eukaryota</taxon>
        <taxon>Fungi</taxon>
        <taxon>Dikarya</taxon>
        <taxon>Basidiomycota</taxon>
        <taxon>Agaricomycotina</taxon>
        <taxon>Agaricomycetes</taxon>
        <taxon>Russulales</taxon>
        <taxon>Auriscalpiaceae</taxon>
        <taxon>Auriscalpium</taxon>
    </lineage>
</organism>
<dbReference type="Proteomes" id="UP000814033">
    <property type="component" value="Unassembled WGS sequence"/>
</dbReference>